<organism evidence="2 3">
    <name type="scientific">Drosophila albomicans</name>
    <name type="common">Fruit fly</name>
    <dbReference type="NCBI Taxonomy" id="7291"/>
    <lineage>
        <taxon>Eukaryota</taxon>
        <taxon>Metazoa</taxon>
        <taxon>Ecdysozoa</taxon>
        <taxon>Arthropoda</taxon>
        <taxon>Hexapoda</taxon>
        <taxon>Insecta</taxon>
        <taxon>Pterygota</taxon>
        <taxon>Neoptera</taxon>
        <taxon>Endopterygota</taxon>
        <taxon>Diptera</taxon>
        <taxon>Brachycera</taxon>
        <taxon>Muscomorpha</taxon>
        <taxon>Ephydroidea</taxon>
        <taxon>Drosophilidae</taxon>
        <taxon>Drosophila</taxon>
    </lineage>
</organism>
<dbReference type="Proteomes" id="UP000515160">
    <property type="component" value="Chromosome 3"/>
</dbReference>
<protein>
    <submittedName>
        <fullName evidence="3">Uncharacterized protein LOC127565380</fullName>
    </submittedName>
</protein>
<feature type="transmembrane region" description="Helical" evidence="1">
    <location>
        <begin position="82"/>
        <end position="105"/>
    </location>
</feature>
<dbReference type="OrthoDB" id="6366728at2759"/>
<keyword evidence="1" id="KW-0472">Membrane</keyword>
<sequence length="154" mass="17453">MYLGNCVRKSLHKSVACHACNIKLLSTMAWAGKVSFATATAARPPRETNVPKVLSKVDAIMALQMELIELAEKSISNRRFQLLWIFLQTCALVIIKAYHLVMYMIRVLLHHEPAFLDVPTALLYYGYQIITEGINIVLTIIAFSLLFQSVCFYE</sequence>
<gene>
    <name evidence="3" type="primary">LOC127565380</name>
</gene>
<dbReference type="AlphaFoldDB" id="A0A9C6T117"/>
<dbReference type="RefSeq" id="XP_051859491.1">
    <property type="nucleotide sequence ID" value="XM_052003531.1"/>
</dbReference>
<proteinExistence type="predicted"/>
<evidence type="ECO:0000313" key="3">
    <source>
        <dbReference type="RefSeq" id="XP_051859491.1"/>
    </source>
</evidence>
<feature type="transmembrane region" description="Helical" evidence="1">
    <location>
        <begin position="125"/>
        <end position="147"/>
    </location>
</feature>
<evidence type="ECO:0000256" key="1">
    <source>
        <dbReference type="SAM" id="Phobius"/>
    </source>
</evidence>
<reference evidence="3" key="1">
    <citation type="submission" date="2025-08" db="UniProtKB">
        <authorList>
            <consortium name="RefSeq"/>
        </authorList>
    </citation>
    <scope>IDENTIFICATION</scope>
    <source>
        <strain evidence="3">15112-1751.03</strain>
        <tissue evidence="3">Whole Adult</tissue>
    </source>
</reference>
<keyword evidence="1" id="KW-0812">Transmembrane</keyword>
<evidence type="ECO:0000313" key="2">
    <source>
        <dbReference type="Proteomes" id="UP000515160"/>
    </source>
</evidence>
<name>A0A9C6T117_DROAB</name>
<accession>A0A9C6T117</accession>
<dbReference type="GeneID" id="127565380"/>
<keyword evidence="1" id="KW-1133">Transmembrane helix</keyword>
<keyword evidence="2" id="KW-1185">Reference proteome</keyword>